<proteinExistence type="inferred from homology"/>
<evidence type="ECO:0000256" key="10">
    <source>
        <dbReference type="RuleBase" id="RU362096"/>
    </source>
</evidence>
<evidence type="ECO:0000256" key="2">
    <source>
        <dbReference type="ARBA" id="ARBA00022679"/>
    </source>
</evidence>
<dbReference type="KEGG" id="amj:102560159"/>
<dbReference type="InterPro" id="IPR050198">
    <property type="entry name" value="Non-receptor_tyrosine_kinases"/>
</dbReference>
<evidence type="ECO:0000256" key="4">
    <source>
        <dbReference type="ARBA" id="ARBA00022777"/>
    </source>
</evidence>
<comment type="similarity">
    <text evidence="10">Belongs to the protein kinase superfamily. Tyr protein kinase family.</text>
</comment>
<dbReference type="PhylomeDB" id="A0A151NY23"/>
<dbReference type="CDD" id="cd10361">
    <property type="entry name" value="SH2_Fps_family"/>
    <property type="match status" value="1"/>
</dbReference>
<dbReference type="InterPro" id="IPR036860">
    <property type="entry name" value="SH2_dom_sf"/>
</dbReference>
<dbReference type="PROSITE" id="PS00107">
    <property type="entry name" value="PROTEIN_KINASE_ATP"/>
    <property type="match status" value="1"/>
</dbReference>
<evidence type="ECO:0000256" key="5">
    <source>
        <dbReference type="ARBA" id="ARBA00022840"/>
    </source>
</evidence>
<keyword evidence="3 9" id="KW-0547">Nucleotide-binding</keyword>
<dbReference type="PROSITE" id="PS50001">
    <property type="entry name" value="SH2"/>
    <property type="match status" value="1"/>
</dbReference>
<dbReference type="InterPro" id="IPR001245">
    <property type="entry name" value="Ser-Thr/Tyr_kinase_cat_dom"/>
</dbReference>
<evidence type="ECO:0000313" key="13">
    <source>
        <dbReference type="EMBL" id="KYO41771.1"/>
    </source>
</evidence>
<feature type="binding site" evidence="9">
    <location>
        <position position="178"/>
    </location>
    <ligand>
        <name>ATP</name>
        <dbReference type="ChEBI" id="CHEBI:30616"/>
    </ligand>
</feature>
<name>A0A151NY23_ALLMI</name>
<dbReference type="Gene3D" id="1.10.510.10">
    <property type="entry name" value="Transferase(Phosphotransferase) domain 1"/>
    <property type="match status" value="1"/>
</dbReference>
<dbReference type="InterPro" id="IPR035849">
    <property type="entry name" value="Fes/Fps/Fer_SH2"/>
</dbReference>
<evidence type="ECO:0000256" key="3">
    <source>
        <dbReference type="ARBA" id="ARBA00022741"/>
    </source>
</evidence>
<evidence type="ECO:0000256" key="7">
    <source>
        <dbReference type="ARBA" id="ARBA00023137"/>
    </source>
</evidence>
<dbReference type="PANTHER" id="PTHR24418">
    <property type="entry name" value="TYROSINE-PROTEIN KINASE"/>
    <property type="match status" value="1"/>
</dbReference>
<keyword evidence="6" id="KW-0472">Membrane</keyword>
<feature type="domain" description="Protein kinase" evidence="12">
    <location>
        <begin position="149"/>
        <end position="396"/>
    </location>
</feature>
<keyword evidence="5 9" id="KW-0067">ATP-binding</keyword>
<dbReference type="GO" id="GO:0012505">
    <property type="term" value="C:endomembrane system"/>
    <property type="evidence" value="ECO:0007669"/>
    <property type="project" value="UniProtKB-SubCell"/>
</dbReference>
<accession>A0A151NY23</accession>
<dbReference type="EMBL" id="AKHW03001603">
    <property type="protein sequence ID" value="KYO41771.1"/>
    <property type="molecule type" value="Genomic_DNA"/>
</dbReference>
<dbReference type="InterPro" id="IPR011009">
    <property type="entry name" value="Kinase-like_dom_sf"/>
</dbReference>
<dbReference type="SUPFAM" id="SSF55550">
    <property type="entry name" value="SH2 domain"/>
    <property type="match status" value="1"/>
</dbReference>
<evidence type="ECO:0000256" key="6">
    <source>
        <dbReference type="ARBA" id="ARBA00023136"/>
    </source>
</evidence>
<dbReference type="Proteomes" id="UP000050525">
    <property type="component" value="Unassembled WGS sequence"/>
</dbReference>
<evidence type="ECO:0000256" key="1">
    <source>
        <dbReference type="ARBA" id="ARBA00004308"/>
    </source>
</evidence>
<dbReference type="InterPro" id="IPR017441">
    <property type="entry name" value="Protein_kinase_ATP_BS"/>
</dbReference>
<evidence type="ECO:0000256" key="9">
    <source>
        <dbReference type="PROSITE-ProRule" id="PRU10141"/>
    </source>
</evidence>
<feature type="domain" description="SH2" evidence="11">
    <location>
        <begin position="45"/>
        <end position="137"/>
    </location>
</feature>
<evidence type="ECO:0000259" key="12">
    <source>
        <dbReference type="PROSITE" id="PS50011"/>
    </source>
</evidence>
<reference evidence="13 14" key="1">
    <citation type="journal article" date="2012" name="Genome Biol.">
        <title>Sequencing three crocodilian genomes to illuminate the evolution of archosaurs and amniotes.</title>
        <authorList>
            <person name="St John J.A."/>
            <person name="Braun E.L."/>
            <person name="Isberg S.R."/>
            <person name="Miles L.G."/>
            <person name="Chong A.Y."/>
            <person name="Gongora J."/>
            <person name="Dalzell P."/>
            <person name="Moran C."/>
            <person name="Bed'hom B."/>
            <person name="Abzhanov A."/>
            <person name="Burgess S.C."/>
            <person name="Cooksey A.M."/>
            <person name="Castoe T.A."/>
            <person name="Crawford N.G."/>
            <person name="Densmore L.D."/>
            <person name="Drew J.C."/>
            <person name="Edwards S.V."/>
            <person name="Faircloth B.C."/>
            <person name="Fujita M.K."/>
            <person name="Greenwold M.J."/>
            <person name="Hoffmann F.G."/>
            <person name="Howard J.M."/>
            <person name="Iguchi T."/>
            <person name="Janes D.E."/>
            <person name="Khan S.Y."/>
            <person name="Kohno S."/>
            <person name="de Koning A.J."/>
            <person name="Lance S.L."/>
            <person name="McCarthy F.M."/>
            <person name="McCormack J.E."/>
            <person name="Merchant M.E."/>
            <person name="Peterson D.G."/>
            <person name="Pollock D.D."/>
            <person name="Pourmand N."/>
            <person name="Raney B.J."/>
            <person name="Roessler K.A."/>
            <person name="Sanford J.R."/>
            <person name="Sawyer R.H."/>
            <person name="Schmidt C.J."/>
            <person name="Triplett E.W."/>
            <person name="Tuberville T.D."/>
            <person name="Venegas-Anaya M."/>
            <person name="Howard J.T."/>
            <person name="Jarvis E.D."/>
            <person name="Guillette L.J.Jr."/>
            <person name="Glenn T.C."/>
            <person name="Green R.E."/>
            <person name="Ray D.A."/>
        </authorList>
    </citation>
    <scope>NUCLEOTIDE SEQUENCE [LARGE SCALE GENOMIC DNA]</scope>
    <source>
        <strain evidence="13">KSC_2009_1</strain>
    </source>
</reference>
<gene>
    <name evidence="13" type="ORF">Y1Q_0004473</name>
</gene>
<dbReference type="InterPro" id="IPR000980">
    <property type="entry name" value="SH2"/>
</dbReference>
<keyword evidence="4 10" id="KW-0418">Kinase</keyword>
<dbReference type="eggNOG" id="KOG0194">
    <property type="taxonomic scope" value="Eukaryota"/>
</dbReference>
<protein>
    <recommendedName>
        <fullName evidence="10">Tyrosine-protein kinase</fullName>
        <ecNumber evidence="10">2.7.10.2</ecNumber>
    </recommendedName>
</protein>
<dbReference type="SMART" id="SM00252">
    <property type="entry name" value="SH2"/>
    <property type="match status" value="1"/>
</dbReference>
<dbReference type="GO" id="GO:0048468">
    <property type="term" value="P:cell development"/>
    <property type="evidence" value="ECO:0007669"/>
    <property type="project" value="UniProtKB-ARBA"/>
</dbReference>
<evidence type="ECO:0000256" key="8">
    <source>
        <dbReference type="PROSITE-ProRule" id="PRU00191"/>
    </source>
</evidence>
<dbReference type="AlphaFoldDB" id="A0A151NY23"/>
<keyword evidence="8" id="KW-0727">SH2 domain</keyword>
<dbReference type="SUPFAM" id="SSF56112">
    <property type="entry name" value="Protein kinase-like (PK-like)"/>
    <property type="match status" value="1"/>
</dbReference>
<dbReference type="Pfam" id="PF00017">
    <property type="entry name" value="SH2"/>
    <property type="match status" value="1"/>
</dbReference>
<keyword evidence="7 10" id="KW-0829">Tyrosine-protein kinase</keyword>
<dbReference type="STRING" id="8496.A0A151NY23"/>
<dbReference type="GO" id="GO:0030182">
    <property type="term" value="P:neuron differentiation"/>
    <property type="evidence" value="ECO:0007669"/>
    <property type="project" value="UniProtKB-ARBA"/>
</dbReference>
<keyword evidence="2 10" id="KW-0808">Transferase</keyword>
<dbReference type="GO" id="GO:0050793">
    <property type="term" value="P:regulation of developmental process"/>
    <property type="evidence" value="ECO:0007669"/>
    <property type="project" value="UniProtKB-ARBA"/>
</dbReference>
<comment type="catalytic activity">
    <reaction evidence="10">
        <text>L-tyrosyl-[protein] + ATP = O-phospho-L-tyrosyl-[protein] + ADP + H(+)</text>
        <dbReference type="Rhea" id="RHEA:10596"/>
        <dbReference type="Rhea" id="RHEA-COMP:10136"/>
        <dbReference type="Rhea" id="RHEA-COMP:20101"/>
        <dbReference type="ChEBI" id="CHEBI:15378"/>
        <dbReference type="ChEBI" id="CHEBI:30616"/>
        <dbReference type="ChEBI" id="CHEBI:46858"/>
        <dbReference type="ChEBI" id="CHEBI:61978"/>
        <dbReference type="ChEBI" id="CHEBI:456216"/>
        <dbReference type="EC" id="2.7.10.2"/>
    </reaction>
</comment>
<dbReference type="FunFam" id="1.10.510.10:FF:001512">
    <property type="entry name" value="Receptor tyrosine-protein kinase erbB-2"/>
    <property type="match status" value="1"/>
</dbReference>
<dbReference type="OrthoDB" id="546826at2759"/>
<dbReference type="InterPro" id="IPR000719">
    <property type="entry name" value="Prot_kinase_dom"/>
</dbReference>
<dbReference type="GO" id="GO:0005524">
    <property type="term" value="F:ATP binding"/>
    <property type="evidence" value="ECO:0007669"/>
    <property type="project" value="UniProtKB-UniRule"/>
</dbReference>
<dbReference type="Gene3D" id="3.30.200.20">
    <property type="entry name" value="Phosphorylase Kinase, domain 1"/>
    <property type="match status" value="1"/>
</dbReference>
<keyword evidence="14" id="KW-1185">Reference proteome</keyword>
<dbReference type="Gene3D" id="3.30.505.10">
    <property type="entry name" value="SH2 domain"/>
    <property type="match status" value="1"/>
</dbReference>
<dbReference type="Pfam" id="PF07714">
    <property type="entry name" value="PK_Tyr_Ser-Thr"/>
    <property type="match status" value="1"/>
</dbReference>
<evidence type="ECO:0000259" key="11">
    <source>
        <dbReference type="PROSITE" id="PS50001"/>
    </source>
</evidence>
<organism evidence="13 14">
    <name type="scientific">Alligator mississippiensis</name>
    <name type="common">American alligator</name>
    <dbReference type="NCBI Taxonomy" id="8496"/>
    <lineage>
        <taxon>Eukaryota</taxon>
        <taxon>Metazoa</taxon>
        <taxon>Chordata</taxon>
        <taxon>Craniata</taxon>
        <taxon>Vertebrata</taxon>
        <taxon>Euteleostomi</taxon>
        <taxon>Archelosauria</taxon>
        <taxon>Archosauria</taxon>
        <taxon>Crocodylia</taxon>
        <taxon>Alligatoridae</taxon>
        <taxon>Alligatorinae</taxon>
        <taxon>Alligator</taxon>
    </lineage>
</organism>
<evidence type="ECO:0000313" key="14">
    <source>
        <dbReference type="Proteomes" id="UP000050525"/>
    </source>
</evidence>
<dbReference type="PRINTS" id="PR00109">
    <property type="entry name" value="TYRKINASE"/>
</dbReference>
<comment type="caution">
    <text evidence="13">The sequence shown here is derived from an EMBL/GenBank/DDBJ whole genome shotgun (WGS) entry which is preliminary data.</text>
</comment>
<dbReference type="PROSITE" id="PS50011">
    <property type="entry name" value="PROTEIN_KINASE_DOM"/>
    <property type="match status" value="1"/>
</dbReference>
<dbReference type="EC" id="2.7.10.2" evidence="10"/>
<dbReference type="GO" id="GO:0004715">
    <property type="term" value="F:non-membrane spanning protein tyrosine kinase activity"/>
    <property type="evidence" value="ECO:0007669"/>
    <property type="project" value="UniProtKB-EC"/>
</dbReference>
<sequence length="404" mass="44755">MTCAACHKQAWGCGYAQLRPLRPIRLPPPVPLVPAAQKPLSQQDWYHGSIPRQEALALLAGEGDFLVRESQGQPDKCVLSLMAGGQCRHFIIQSCNGQYCLDPMGAAAPSIPALIHLYLQSHQGLTQKCPFLLRQPVIKAKWDLGLEDVVLGELLGCGSFGEVYSGRLLHDNTPVAVKICREPQSPETKARFLQQARTLRRYRHPNIVRVVGACARQLPVFIVMELVTGGDLLSFLRCEGCRLWVQDLLCFAIQAAAGMAYLASHHCVHRALAAHHCLLGEGNMLKISNFGLSWQEDNGSGKHVPVKWTAPEALSEGRYSTESDIWSYGVLLWEIFSLGAAPYPGLSSKQVLSQTQHGLRLRTPARCPAELCDLMLRCWEAQPSLRPSFGTIHRELMQLQQDDK</sequence>
<comment type="subcellular location">
    <subcellularLocation>
        <location evidence="1">Endomembrane system</location>
    </subcellularLocation>
</comment>